<reference evidence="2 3" key="1">
    <citation type="submission" date="2019-09" db="EMBL/GenBank/DDBJ databases">
        <title>Nitrincola iocasae sp. nov., a bacterium isolated from the sediment collected at a cold seep field in South China Sea.</title>
        <authorList>
            <person name="Zhang H."/>
            <person name="Wang H."/>
            <person name="Li C."/>
        </authorList>
    </citation>
    <scope>NUCLEOTIDE SEQUENCE [LARGE SCALE GENOMIC DNA]</scope>
    <source>
        <strain evidence="2 3">KXZD1103</strain>
    </source>
</reference>
<dbReference type="Gene3D" id="3.60.21.10">
    <property type="match status" value="1"/>
</dbReference>
<feature type="domain" description="Calcineurin-like phosphoesterase" evidence="1">
    <location>
        <begin position="1"/>
        <end position="218"/>
    </location>
</feature>
<evidence type="ECO:0000313" key="3">
    <source>
        <dbReference type="Proteomes" id="UP000325606"/>
    </source>
</evidence>
<keyword evidence="3" id="KW-1185">Reference proteome</keyword>
<dbReference type="PANTHER" id="PTHR37844">
    <property type="entry name" value="SER/THR PROTEIN PHOSPHATASE SUPERFAMILY (AFU_ORTHOLOGUE AFUA_1G14840)"/>
    <property type="match status" value="1"/>
</dbReference>
<dbReference type="EMBL" id="CP044222">
    <property type="protein sequence ID" value="QEW06649.1"/>
    <property type="molecule type" value="Genomic_DNA"/>
</dbReference>
<protein>
    <submittedName>
        <fullName evidence="2">Metallo-dependent phosphatase</fullName>
    </submittedName>
</protein>
<dbReference type="GO" id="GO:0016787">
    <property type="term" value="F:hydrolase activity"/>
    <property type="evidence" value="ECO:0007669"/>
    <property type="project" value="InterPro"/>
</dbReference>
<gene>
    <name evidence="2" type="ORF">F5I99_09130</name>
</gene>
<dbReference type="PANTHER" id="PTHR37844:SF2">
    <property type="entry name" value="SER_THR PROTEIN PHOSPHATASE SUPERFAMILY (AFU_ORTHOLOGUE AFUA_1G14840)"/>
    <property type="match status" value="1"/>
</dbReference>
<dbReference type="InterPro" id="IPR029052">
    <property type="entry name" value="Metallo-depent_PP-like"/>
</dbReference>
<dbReference type="Pfam" id="PF00149">
    <property type="entry name" value="Metallophos"/>
    <property type="match status" value="1"/>
</dbReference>
<dbReference type="SUPFAM" id="SSF56300">
    <property type="entry name" value="Metallo-dependent phosphatases"/>
    <property type="match status" value="1"/>
</dbReference>
<dbReference type="Proteomes" id="UP000325606">
    <property type="component" value="Chromosome"/>
</dbReference>
<evidence type="ECO:0000259" key="1">
    <source>
        <dbReference type="Pfam" id="PF00149"/>
    </source>
</evidence>
<organism evidence="2 3">
    <name type="scientific">Nitrincola iocasae</name>
    <dbReference type="NCBI Taxonomy" id="2614693"/>
    <lineage>
        <taxon>Bacteria</taxon>
        <taxon>Pseudomonadati</taxon>
        <taxon>Pseudomonadota</taxon>
        <taxon>Gammaproteobacteria</taxon>
        <taxon>Oceanospirillales</taxon>
        <taxon>Oceanospirillaceae</taxon>
        <taxon>Nitrincola</taxon>
    </lineage>
</organism>
<dbReference type="RefSeq" id="WP_151055261.1">
    <property type="nucleotide sequence ID" value="NZ_CP044222.1"/>
</dbReference>
<name>A0A5J6LDE6_9GAMM</name>
<sequence length="257" mass="28721">MRLRIFSDLHLEHFDEGLYLPDVTADVVILAGDIHTGTQGLHWAASRFSGVPIIYVPGNHEYYNHSMSALRADLSFEAKRFGIHLLDNASVNIGGVKFLGSTLWTDFELYANRPDNNAAFTYKKAVSVMPDFRIIEQPDGMIYTPEESQRLHNRAIKWLEKELASPYAGPKVVISHHAPLANCIPVYYRGDALSPAFASDLAWLMGKAELWVHGHVHEAVDFECMGTRIIANPGGYPYEFESPSFVPDLVVEIATTC</sequence>
<dbReference type="InterPro" id="IPR004843">
    <property type="entry name" value="Calcineurin-like_PHP"/>
</dbReference>
<dbReference type="AlphaFoldDB" id="A0A5J6LDE6"/>
<accession>A0A5J6LDE6</accession>
<evidence type="ECO:0000313" key="2">
    <source>
        <dbReference type="EMBL" id="QEW06649.1"/>
    </source>
</evidence>
<proteinExistence type="predicted"/>
<dbReference type="KEGG" id="nik:F5I99_09130"/>